<dbReference type="InterPro" id="IPR013976">
    <property type="entry name" value="HDOD"/>
</dbReference>
<sequence length="296" mass="32322">MPIAANRLKNEQLVQALDLARRSGPVRDIVIPPCPELLVQLQDATATHDPDPQAIARIASADVAMAAALLRQANSPLYGLQQPVTGVGQALNVLGMKPSVKLLSGFLTRHALQVHSPLLAHFWESSTRRAIACEHIGQQLYGMDPGLSYTFGLFCHVGMPVMMAGVKGYGGTLTEAMARQDRSFTQTENANHRTDHAVVGAIVARTWRLPLPVAVAIRLHHDFTCLSDSGLGDTERRLVAMGLIADHLVHQHEGLPPLREWQRHGPACLAYLQVSEDEVNHWIDELHPAFEAVVLA</sequence>
<dbReference type="PANTHER" id="PTHR33525">
    <property type="match status" value="1"/>
</dbReference>
<dbReference type="Gene3D" id="1.10.3210.10">
    <property type="entry name" value="Hypothetical protein af1432"/>
    <property type="match status" value="1"/>
</dbReference>
<dbReference type="Proteomes" id="UP001596501">
    <property type="component" value="Unassembled WGS sequence"/>
</dbReference>
<dbReference type="InterPro" id="IPR052340">
    <property type="entry name" value="RNase_Y/CdgJ"/>
</dbReference>
<dbReference type="PANTHER" id="PTHR33525:SF6">
    <property type="entry name" value="HDOD DOMAIN-CONTAINING PROTEIN"/>
    <property type="match status" value="1"/>
</dbReference>
<evidence type="ECO:0000313" key="3">
    <source>
        <dbReference type="Proteomes" id="UP001596501"/>
    </source>
</evidence>
<dbReference type="Pfam" id="PF08668">
    <property type="entry name" value="HDOD"/>
    <property type="match status" value="1"/>
</dbReference>
<gene>
    <name evidence="2" type="ORF">ACFQPB_10155</name>
</gene>
<reference evidence="3" key="1">
    <citation type="journal article" date="2019" name="Int. J. Syst. Evol. Microbiol.">
        <title>The Global Catalogue of Microorganisms (GCM) 10K type strain sequencing project: providing services to taxonomists for standard genome sequencing and annotation.</title>
        <authorList>
            <consortium name="The Broad Institute Genomics Platform"/>
            <consortium name="The Broad Institute Genome Sequencing Center for Infectious Disease"/>
            <person name="Wu L."/>
            <person name="Ma J."/>
        </authorList>
    </citation>
    <scope>NUCLEOTIDE SEQUENCE [LARGE SCALE GENOMIC DNA]</scope>
    <source>
        <strain evidence="3">CGMCC 1.12371</strain>
    </source>
</reference>
<evidence type="ECO:0000259" key="1">
    <source>
        <dbReference type="PROSITE" id="PS51833"/>
    </source>
</evidence>
<dbReference type="SUPFAM" id="SSF109604">
    <property type="entry name" value="HD-domain/PDEase-like"/>
    <property type="match status" value="1"/>
</dbReference>
<keyword evidence="3" id="KW-1185">Reference proteome</keyword>
<protein>
    <submittedName>
        <fullName evidence="2">HDOD domain-containing protein</fullName>
    </submittedName>
</protein>
<dbReference type="PROSITE" id="PS51833">
    <property type="entry name" value="HDOD"/>
    <property type="match status" value="1"/>
</dbReference>
<comment type="caution">
    <text evidence="2">The sequence shown here is derived from an EMBL/GenBank/DDBJ whole genome shotgun (WGS) entry which is preliminary data.</text>
</comment>
<accession>A0ABW2QPI1</accession>
<evidence type="ECO:0000313" key="2">
    <source>
        <dbReference type="EMBL" id="MFC7409223.1"/>
    </source>
</evidence>
<dbReference type="RefSeq" id="WP_382222613.1">
    <property type="nucleotide sequence ID" value="NZ_JBHTCA010000005.1"/>
</dbReference>
<organism evidence="2 3">
    <name type="scientific">Hydrogenophaga atypica</name>
    <dbReference type="NCBI Taxonomy" id="249409"/>
    <lineage>
        <taxon>Bacteria</taxon>
        <taxon>Pseudomonadati</taxon>
        <taxon>Pseudomonadota</taxon>
        <taxon>Betaproteobacteria</taxon>
        <taxon>Burkholderiales</taxon>
        <taxon>Comamonadaceae</taxon>
        <taxon>Hydrogenophaga</taxon>
    </lineage>
</organism>
<proteinExistence type="predicted"/>
<name>A0ABW2QPI1_9BURK</name>
<dbReference type="EMBL" id="JBHTCA010000005">
    <property type="protein sequence ID" value="MFC7409223.1"/>
    <property type="molecule type" value="Genomic_DNA"/>
</dbReference>
<feature type="domain" description="HDOD" evidence="1">
    <location>
        <begin position="31"/>
        <end position="223"/>
    </location>
</feature>